<gene>
    <name evidence="2" type="ORF">H8S62_02030</name>
</gene>
<dbReference type="AlphaFoldDB" id="A0A8J6JJ53"/>
<feature type="transmembrane region" description="Helical" evidence="1">
    <location>
        <begin position="35"/>
        <end position="57"/>
    </location>
</feature>
<feature type="transmembrane region" description="Helical" evidence="1">
    <location>
        <begin position="9"/>
        <end position="29"/>
    </location>
</feature>
<evidence type="ECO:0000313" key="2">
    <source>
        <dbReference type="EMBL" id="MBC5735790.1"/>
    </source>
</evidence>
<proteinExistence type="predicted"/>
<evidence type="ECO:0000256" key="1">
    <source>
        <dbReference type="SAM" id="Phobius"/>
    </source>
</evidence>
<keyword evidence="1" id="KW-0472">Membrane</keyword>
<dbReference type="EMBL" id="JACOPQ010000001">
    <property type="protein sequence ID" value="MBC5735790.1"/>
    <property type="molecule type" value="Genomic_DNA"/>
</dbReference>
<accession>A0A8J6JJ53</accession>
<sequence>MKLVKAEKIWLAVCIMGYLFYNIPGFPQYGDMRAAVIHGVVSMVWVWAANYIGFFIINRIYRLKKPRQD</sequence>
<keyword evidence="1" id="KW-0812">Transmembrane</keyword>
<evidence type="ECO:0000313" key="3">
    <source>
        <dbReference type="Proteomes" id="UP000607645"/>
    </source>
</evidence>
<keyword evidence="3" id="KW-1185">Reference proteome</keyword>
<keyword evidence="1" id="KW-1133">Transmembrane helix</keyword>
<reference evidence="2" key="1">
    <citation type="submission" date="2020-08" db="EMBL/GenBank/DDBJ databases">
        <title>Genome public.</title>
        <authorList>
            <person name="Liu C."/>
            <person name="Sun Q."/>
        </authorList>
    </citation>
    <scope>NUCLEOTIDE SEQUENCE</scope>
    <source>
        <strain evidence="2">NSJ-52</strain>
    </source>
</reference>
<name>A0A8J6JJ53_9FIRM</name>
<dbReference type="RefSeq" id="WP_155146920.1">
    <property type="nucleotide sequence ID" value="NZ_JACOPQ010000001.1"/>
</dbReference>
<protein>
    <submittedName>
        <fullName evidence="2">Uncharacterized protein</fullName>
    </submittedName>
</protein>
<organism evidence="2 3">
    <name type="scientific">Lawsonibacter faecis</name>
    <dbReference type="NCBI Taxonomy" id="2763052"/>
    <lineage>
        <taxon>Bacteria</taxon>
        <taxon>Bacillati</taxon>
        <taxon>Bacillota</taxon>
        <taxon>Clostridia</taxon>
        <taxon>Eubacteriales</taxon>
        <taxon>Oscillospiraceae</taxon>
        <taxon>Lawsonibacter</taxon>
    </lineage>
</organism>
<comment type="caution">
    <text evidence="2">The sequence shown here is derived from an EMBL/GenBank/DDBJ whole genome shotgun (WGS) entry which is preliminary data.</text>
</comment>
<dbReference type="Proteomes" id="UP000607645">
    <property type="component" value="Unassembled WGS sequence"/>
</dbReference>